<evidence type="ECO:0000259" key="1">
    <source>
        <dbReference type="Pfam" id="PF00534"/>
    </source>
</evidence>
<dbReference type="PATRIC" id="fig|1566026.4.peg.3490"/>
<dbReference type="GO" id="GO:0016757">
    <property type="term" value="F:glycosyltransferase activity"/>
    <property type="evidence" value="ECO:0007669"/>
    <property type="project" value="InterPro"/>
</dbReference>
<dbReference type="Gene3D" id="3.40.50.2000">
    <property type="entry name" value="Glycogen Phosphorylase B"/>
    <property type="match status" value="2"/>
</dbReference>
<dbReference type="Pfam" id="PF13439">
    <property type="entry name" value="Glyco_transf_4"/>
    <property type="match status" value="1"/>
</dbReference>
<evidence type="ECO:0000313" key="3">
    <source>
        <dbReference type="EMBL" id="KOF03281.1"/>
    </source>
</evidence>
<evidence type="ECO:0000259" key="2">
    <source>
        <dbReference type="Pfam" id="PF13439"/>
    </source>
</evidence>
<dbReference type="PANTHER" id="PTHR12526:SF630">
    <property type="entry name" value="GLYCOSYLTRANSFERASE"/>
    <property type="match status" value="1"/>
</dbReference>
<name>A0A0L8AM01_9BACT</name>
<dbReference type="Proteomes" id="UP000036908">
    <property type="component" value="Unassembled WGS sequence"/>
</dbReference>
<dbReference type="EMBL" id="JSVA01000008">
    <property type="protein sequence ID" value="KOF03281.1"/>
    <property type="molecule type" value="Genomic_DNA"/>
</dbReference>
<gene>
    <name evidence="3" type="ORF">OB69_08280</name>
</gene>
<accession>A0A0L8AM01</accession>
<dbReference type="AlphaFoldDB" id="A0A0L8AM01"/>
<sequence>MSKRLKILFVRPTLGYGGADRVTVNLLQAFDREKFQCDLALMRAEGEFIDQIPKDVQLFDLKSSSLWPMWKPLKKLISESDYDVVYSTCGGASMPMMLATWLSRYKGITVVSERNILFPPKKSKAKRRLMIFIKAFLYKKVTWVTAVSKGVAKECKDILGVPSSRIRVVHNPIVNTTLLDGAREKVDHPFFNQFDQIILAVGRFEWQKDYDTLLKAFQKVTRVNNNVGLFILGKGSLESHYRAMVSEMQLDDKVCFAGFDKNPFKYMATADVYVLSSRHEGMPGTLVQALACGAPCVSTDCPTGPNELITDGENGYLVEVADDFAMAERILGLLNNDGLKSKFRNTAPLAVEAYHEKNGVASYFDFLEK</sequence>
<comment type="caution">
    <text evidence="3">The sequence shown here is derived from an EMBL/GenBank/DDBJ whole genome shotgun (WGS) entry which is preliminary data.</text>
</comment>
<feature type="domain" description="Glycosyl transferase family 1" evidence="1">
    <location>
        <begin position="192"/>
        <end position="347"/>
    </location>
</feature>
<dbReference type="InterPro" id="IPR028098">
    <property type="entry name" value="Glyco_trans_4-like_N"/>
</dbReference>
<keyword evidence="4" id="KW-1185">Reference proteome</keyword>
<dbReference type="RefSeq" id="WP_053223231.1">
    <property type="nucleotide sequence ID" value="NZ_JSVA01000008.1"/>
</dbReference>
<evidence type="ECO:0000313" key="4">
    <source>
        <dbReference type="Proteomes" id="UP000036908"/>
    </source>
</evidence>
<reference evidence="4" key="1">
    <citation type="submission" date="2014-11" db="EMBL/GenBank/DDBJ databases">
        <title>Genome sequencing of Roseivirga sp. D-25.</title>
        <authorList>
            <person name="Selvaratnam C."/>
            <person name="Thevarajoo S."/>
            <person name="Goh K.M."/>
            <person name="Eee R."/>
            <person name="Chan K.-G."/>
            <person name="Chong C.S."/>
        </authorList>
    </citation>
    <scope>NUCLEOTIDE SEQUENCE [LARGE SCALE GENOMIC DNA]</scope>
    <source>
        <strain evidence="4">D-25</strain>
    </source>
</reference>
<feature type="domain" description="Glycosyltransferase subfamily 4-like N-terminal" evidence="2">
    <location>
        <begin position="16"/>
        <end position="173"/>
    </location>
</feature>
<dbReference type="InterPro" id="IPR001296">
    <property type="entry name" value="Glyco_trans_1"/>
</dbReference>
<proteinExistence type="predicted"/>
<dbReference type="CDD" id="cd03811">
    <property type="entry name" value="GT4_GT28_WabH-like"/>
    <property type="match status" value="1"/>
</dbReference>
<protein>
    <recommendedName>
        <fullName evidence="5">Glycosyltransferase</fullName>
    </recommendedName>
</protein>
<dbReference type="SUPFAM" id="SSF53756">
    <property type="entry name" value="UDP-Glycosyltransferase/glycogen phosphorylase"/>
    <property type="match status" value="1"/>
</dbReference>
<evidence type="ECO:0008006" key="5">
    <source>
        <dbReference type="Google" id="ProtNLM"/>
    </source>
</evidence>
<dbReference type="Pfam" id="PF00534">
    <property type="entry name" value="Glycos_transf_1"/>
    <property type="match status" value="1"/>
</dbReference>
<dbReference type="OrthoDB" id="9790710at2"/>
<dbReference type="PANTHER" id="PTHR12526">
    <property type="entry name" value="GLYCOSYLTRANSFERASE"/>
    <property type="match status" value="1"/>
</dbReference>
<organism evidence="3 4">
    <name type="scientific">Roseivirga seohaensis subsp. aquiponti</name>
    <dbReference type="NCBI Taxonomy" id="1566026"/>
    <lineage>
        <taxon>Bacteria</taxon>
        <taxon>Pseudomonadati</taxon>
        <taxon>Bacteroidota</taxon>
        <taxon>Cytophagia</taxon>
        <taxon>Cytophagales</taxon>
        <taxon>Roseivirgaceae</taxon>
        <taxon>Roseivirga</taxon>
    </lineage>
</organism>